<comment type="similarity">
    <text evidence="1 5">Belongs to the transferase hexapeptide repeat family.</text>
</comment>
<dbReference type="PANTHER" id="PTHR43017">
    <property type="entry name" value="GALACTOSIDE O-ACETYLTRANSFERASE"/>
    <property type="match status" value="1"/>
</dbReference>
<name>A0A2T9YFL2_9FUNG</name>
<dbReference type="SMART" id="SM01266">
    <property type="entry name" value="Mac"/>
    <property type="match status" value="1"/>
</dbReference>
<evidence type="ECO:0000256" key="2">
    <source>
        <dbReference type="ARBA" id="ARBA00022679"/>
    </source>
</evidence>
<dbReference type="InterPro" id="IPR011004">
    <property type="entry name" value="Trimer_LpxA-like_sf"/>
</dbReference>
<dbReference type="InterPro" id="IPR024688">
    <property type="entry name" value="Mac_dom"/>
</dbReference>
<gene>
    <name evidence="8" type="ORF">BB559_004282</name>
    <name evidence="7" type="ORF">BB559_006491</name>
</gene>
<dbReference type="OrthoDB" id="25818at2759"/>
<proteinExistence type="inferred from homology"/>
<dbReference type="STRING" id="61424.A0A2T9YFL2"/>
<feature type="domain" description="Maltose/galactoside acetyltransferase" evidence="6">
    <location>
        <begin position="6"/>
        <end position="59"/>
    </location>
</feature>
<dbReference type="InterPro" id="IPR018357">
    <property type="entry name" value="Hexapep_transf_CS"/>
</dbReference>
<keyword evidence="4 5" id="KW-0012">Acyltransferase</keyword>
<evidence type="ECO:0000256" key="3">
    <source>
        <dbReference type="ARBA" id="ARBA00022737"/>
    </source>
</evidence>
<dbReference type="AlphaFoldDB" id="A0A2T9YFL2"/>
<dbReference type="Proteomes" id="UP000245699">
    <property type="component" value="Unassembled WGS sequence"/>
</dbReference>
<accession>A0A2T9YFL2</accession>
<dbReference type="FunFam" id="2.160.10.10:FF:000025">
    <property type="entry name" value="Hexapeptide-repeat containing-acetyltransferase"/>
    <property type="match status" value="1"/>
</dbReference>
<protein>
    <recommendedName>
        <fullName evidence="5">Acetyltransferase</fullName>
        <ecNumber evidence="5">2.3.1.-</ecNumber>
    </recommendedName>
</protein>
<comment type="caution">
    <text evidence="8">The sequence shown here is derived from an EMBL/GenBank/DDBJ whole genome shotgun (WGS) entry which is preliminary data.</text>
</comment>
<dbReference type="EC" id="2.3.1.-" evidence="5"/>
<reference evidence="8 9" key="1">
    <citation type="journal article" date="2018" name="MBio">
        <title>Comparative Genomics Reveals the Core Gene Toolbox for the Fungus-Insect Symbiosis.</title>
        <authorList>
            <person name="Wang Y."/>
            <person name="Stata M."/>
            <person name="Wang W."/>
            <person name="Stajich J.E."/>
            <person name="White M.M."/>
            <person name="Moncalvo J.M."/>
        </authorList>
    </citation>
    <scope>NUCLEOTIDE SEQUENCE [LARGE SCALE GENOMIC DNA]</scope>
    <source>
        <strain evidence="8 9">AUS-77-4</strain>
    </source>
</reference>
<dbReference type="EMBL" id="MBFT01000441">
    <property type="protein sequence ID" value="PVU91137.1"/>
    <property type="molecule type" value="Genomic_DNA"/>
</dbReference>
<dbReference type="EMBL" id="MBFT01000905">
    <property type="protein sequence ID" value="PVU86494.1"/>
    <property type="molecule type" value="Genomic_DNA"/>
</dbReference>
<dbReference type="Pfam" id="PF00132">
    <property type="entry name" value="Hexapep"/>
    <property type="match status" value="1"/>
</dbReference>
<keyword evidence="2 5" id="KW-0808">Transferase</keyword>
<evidence type="ECO:0000256" key="5">
    <source>
        <dbReference type="RuleBase" id="RU367021"/>
    </source>
</evidence>
<evidence type="ECO:0000313" key="9">
    <source>
        <dbReference type="Proteomes" id="UP000245699"/>
    </source>
</evidence>
<dbReference type="GO" id="GO:0008870">
    <property type="term" value="F:galactoside O-acetyltransferase activity"/>
    <property type="evidence" value="ECO:0007669"/>
    <property type="project" value="TreeGrafter"/>
</dbReference>
<organism evidence="8 9">
    <name type="scientific">Furculomyces boomerangus</name>
    <dbReference type="NCBI Taxonomy" id="61424"/>
    <lineage>
        <taxon>Eukaryota</taxon>
        <taxon>Fungi</taxon>
        <taxon>Fungi incertae sedis</taxon>
        <taxon>Zoopagomycota</taxon>
        <taxon>Kickxellomycotina</taxon>
        <taxon>Harpellomycetes</taxon>
        <taxon>Harpellales</taxon>
        <taxon>Harpellaceae</taxon>
        <taxon>Furculomyces</taxon>
    </lineage>
</organism>
<dbReference type="SUPFAM" id="SSF51161">
    <property type="entry name" value="Trimeric LpxA-like enzymes"/>
    <property type="match status" value="1"/>
</dbReference>
<evidence type="ECO:0000256" key="1">
    <source>
        <dbReference type="ARBA" id="ARBA00007274"/>
    </source>
</evidence>
<keyword evidence="9" id="KW-1185">Reference proteome</keyword>
<evidence type="ECO:0000259" key="6">
    <source>
        <dbReference type="SMART" id="SM01266"/>
    </source>
</evidence>
<sequence>MEKTDREIMFAGELSSFLDPKLLELRKQVRILNAELQETQNNDTKRIAITKEILGTSDDTTYLEKNAHFDYGVNTHVGKNFYMNANCVILDGAHVDIGNNVTFGPNVQIYTASHPLEAAARNSGLEVSKPIKIGNNVRVGGGAIILPGVTIGDNAVIGFGALVTKDVPANVLVVGNPAKIVKN</sequence>
<dbReference type="InterPro" id="IPR039369">
    <property type="entry name" value="LacA-like"/>
</dbReference>
<dbReference type="Gene3D" id="2.160.10.10">
    <property type="entry name" value="Hexapeptide repeat proteins"/>
    <property type="match status" value="1"/>
</dbReference>
<evidence type="ECO:0000313" key="7">
    <source>
        <dbReference type="EMBL" id="PVU86494.1"/>
    </source>
</evidence>
<dbReference type="PANTHER" id="PTHR43017:SF1">
    <property type="entry name" value="ACETYLTRANSFERASE YJL218W-RELATED"/>
    <property type="match status" value="1"/>
</dbReference>
<dbReference type="InterPro" id="IPR001451">
    <property type="entry name" value="Hexapep"/>
</dbReference>
<keyword evidence="3" id="KW-0677">Repeat</keyword>
<evidence type="ECO:0000313" key="8">
    <source>
        <dbReference type="EMBL" id="PVU91137.1"/>
    </source>
</evidence>
<evidence type="ECO:0000256" key="4">
    <source>
        <dbReference type="ARBA" id="ARBA00023315"/>
    </source>
</evidence>
<dbReference type="PROSITE" id="PS00101">
    <property type="entry name" value="HEXAPEP_TRANSFERASES"/>
    <property type="match status" value="1"/>
</dbReference>
<dbReference type="CDD" id="cd03357">
    <property type="entry name" value="LbH_MAT_GAT"/>
    <property type="match status" value="1"/>
</dbReference>